<dbReference type="Gene3D" id="1.10.10.10">
    <property type="entry name" value="Winged helix-like DNA-binding domain superfamily/Winged helix DNA-binding domain"/>
    <property type="match status" value="1"/>
</dbReference>
<dbReference type="AlphaFoldDB" id="A0A6N8U2R0"/>
<dbReference type="PROSITE" id="PS51371">
    <property type="entry name" value="CBS"/>
    <property type="match status" value="1"/>
</dbReference>
<dbReference type="Gene3D" id="3.40.1390.20">
    <property type="entry name" value="HprK N-terminal domain-like"/>
    <property type="match status" value="1"/>
</dbReference>
<evidence type="ECO:0000259" key="2">
    <source>
        <dbReference type="PROSITE" id="PS51371"/>
    </source>
</evidence>
<dbReference type="Pfam" id="PF00571">
    <property type="entry name" value="CBS"/>
    <property type="match status" value="1"/>
</dbReference>
<dbReference type="InterPro" id="IPR046342">
    <property type="entry name" value="CBS_dom_sf"/>
</dbReference>
<keyword evidence="4" id="KW-1185">Reference proteome</keyword>
<sequence length="421" mass="47498">MSKHDEILEYIYSLPEGAKISVRQISAHLEVSDGTSYRAIKDAEKEGLVKTIERVGTIRVAPKEQYIEGNLSFEQVNRVIEGKVLAGTRGLDREISKFIIGAMRTDALESYLEEGALLIVGNREDAQWRALESHSGILITGGFGADAEILKRAEGLSLPVISTAADTFSVASLIQRELYSVLMMTNVITASDLVIRQDEYVYDIADGRDKKYFPADSMTVLTEAGKFRGIIRSSELRKLDGKDSHTLVSDIVASTSSTLQSLRQLMSWHQLNILPVIDEERALIGIVHRRDVFRQREPRKLGGGLTAENLIDREIRIDDNRIHIKVMPFMTDEYGSIAQSEFMRLIERLTEVVLGNHNIYSYHIDTLNVMNIKLVQLYQELVIEGSILDLGDQFLRLEIEARSDDGIYSKATLLIQYYKEK</sequence>
<reference evidence="3 4" key="1">
    <citation type="submission" date="2019-12" db="EMBL/GenBank/DDBJ databases">
        <title>Salinicoccus cyprini sp. nov., isolated from gastro-intestinal tract of mirror carp, Cyprinus carpio var. specularis, collected from Gobind Sagar Reservoir, Himachal Pradesh, India.</title>
        <authorList>
            <person name="Talwar C."/>
            <person name="Singh A.K."/>
            <person name="Lal R."/>
            <person name="Negi R.K."/>
        </authorList>
    </citation>
    <scope>NUCLEOTIDE SEQUENCE [LARGE SCALE GENOMIC DNA]</scope>
    <source>
        <strain evidence="3 4">J-82</strain>
    </source>
</reference>
<dbReference type="SUPFAM" id="SSF54631">
    <property type="entry name" value="CBS-domain pair"/>
    <property type="match status" value="1"/>
</dbReference>
<evidence type="ECO:0000313" key="4">
    <source>
        <dbReference type="Proteomes" id="UP000436284"/>
    </source>
</evidence>
<dbReference type="Proteomes" id="UP000436284">
    <property type="component" value="Unassembled WGS sequence"/>
</dbReference>
<dbReference type="InterPro" id="IPR028979">
    <property type="entry name" value="Ser_kin/Pase_Hpr-like_N_sf"/>
</dbReference>
<dbReference type="Gene3D" id="3.10.580.10">
    <property type="entry name" value="CBS-domain"/>
    <property type="match status" value="1"/>
</dbReference>
<dbReference type="OrthoDB" id="1790451at2"/>
<keyword evidence="1" id="KW-0129">CBS domain</keyword>
<name>A0A6N8U2R0_9STAP</name>
<feature type="domain" description="CBS" evidence="2">
    <location>
        <begin position="245"/>
        <end position="305"/>
    </location>
</feature>
<accession>A0A6N8U2R0</accession>
<evidence type="ECO:0000313" key="3">
    <source>
        <dbReference type="EMBL" id="MXQ50451.1"/>
    </source>
</evidence>
<proteinExistence type="predicted"/>
<dbReference type="RefSeq" id="WP_160653550.1">
    <property type="nucleotide sequence ID" value="NZ_JBHRWU010000001.1"/>
</dbReference>
<organism evidence="3 4">
    <name type="scientific">Salinicoccus hispanicus</name>
    <dbReference type="NCBI Taxonomy" id="157225"/>
    <lineage>
        <taxon>Bacteria</taxon>
        <taxon>Bacillati</taxon>
        <taxon>Bacillota</taxon>
        <taxon>Bacilli</taxon>
        <taxon>Bacillales</taxon>
        <taxon>Staphylococcaceae</taxon>
        <taxon>Salinicoccus</taxon>
    </lineage>
</organism>
<evidence type="ECO:0000256" key="1">
    <source>
        <dbReference type="PROSITE-ProRule" id="PRU00703"/>
    </source>
</evidence>
<dbReference type="InterPro" id="IPR036390">
    <property type="entry name" value="WH_DNA-bd_sf"/>
</dbReference>
<dbReference type="EMBL" id="WUUK01000001">
    <property type="protein sequence ID" value="MXQ50451.1"/>
    <property type="molecule type" value="Genomic_DNA"/>
</dbReference>
<dbReference type="SUPFAM" id="SSF46785">
    <property type="entry name" value="Winged helix' DNA-binding domain"/>
    <property type="match status" value="1"/>
</dbReference>
<gene>
    <name evidence="3" type="ORF">GQ671_03925</name>
</gene>
<dbReference type="InterPro" id="IPR036388">
    <property type="entry name" value="WH-like_DNA-bd_sf"/>
</dbReference>
<dbReference type="InterPro" id="IPR000644">
    <property type="entry name" value="CBS_dom"/>
</dbReference>
<protein>
    <submittedName>
        <fullName evidence="3">CBS domain-containing protein</fullName>
    </submittedName>
</protein>
<dbReference type="Pfam" id="PF07085">
    <property type="entry name" value="DRTGG"/>
    <property type="match status" value="1"/>
</dbReference>
<dbReference type="SUPFAM" id="SSF75138">
    <property type="entry name" value="HprK N-terminal domain-like"/>
    <property type="match status" value="1"/>
</dbReference>
<dbReference type="InterPro" id="IPR010766">
    <property type="entry name" value="DRTGG"/>
</dbReference>
<comment type="caution">
    <text evidence="3">The sequence shown here is derived from an EMBL/GenBank/DDBJ whole genome shotgun (WGS) entry which is preliminary data.</text>
</comment>